<organism evidence="1 2">
    <name type="scientific">Marinobacter salinexigens</name>
    <dbReference type="NCBI Taxonomy" id="2919747"/>
    <lineage>
        <taxon>Bacteria</taxon>
        <taxon>Pseudomonadati</taxon>
        <taxon>Pseudomonadota</taxon>
        <taxon>Gammaproteobacteria</taxon>
        <taxon>Pseudomonadales</taxon>
        <taxon>Marinobacteraceae</taxon>
        <taxon>Marinobacter</taxon>
    </lineage>
</organism>
<dbReference type="Proteomes" id="UP000323161">
    <property type="component" value="Unassembled WGS sequence"/>
</dbReference>
<dbReference type="PROSITE" id="PS51257">
    <property type="entry name" value="PROKAR_LIPOPROTEIN"/>
    <property type="match status" value="1"/>
</dbReference>
<comment type="caution">
    <text evidence="1">The sequence shown here is derived from an EMBL/GenBank/DDBJ whole genome shotgun (WGS) entry which is preliminary data.</text>
</comment>
<dbReference type="RefSeq" id="WP_149600317.1">
    <property type="nucleotide sequence ID" value="NZ_VTUU01000004.1"/>
</dbReference>
<dbReference type="AlphaFoldDB" id="A0A5B0VJ21"/>
<evidence type="ECO:0000313" key="2">
    <source>
        <dbReference type="Proteomes" id="UP000323161"/>
    </source>
</evidence>
<protein>
    <submittedName>
        <fullName evidence="1">Uncharacterized protein</fullName>
    </submittedName>
</protein>
<proteinExistence type="predicted"/>
<keyword evidence="2" id="KW-1185">Reference proteome</keyword>
<dbReference type="Gene3D" id="2.60.40.2030">
    <property type="match status" value="1"/>
</dbReference>
<dbReference type="EMBL" id="VTUU01000004">
    <property type="protein sequence ID" value="KAA1173921.1"/>
    <property type="molecule type" value="Genomic_DNA"/>
</dbReference>
<evidence type="ECO:0000313" key="1">
    <source>
        <dbReference type="EMBL" id="KAA1173921.1"/>
    </source>
</evidence>
<reference evidence="1 2" key="1">
    <citation type="submission" date="2019-08" db="EMBL/GenBank/DDBJ databases">
        <title>Marinobacter ZYF650 sp. nov., a marine bacterium isolated from seawater of the Mariana trench.</title>
        <authorList>
            <person name="Ahmad W."/>
        </authorList>
    </citation>
    <scope>NUCLEOTIDE SEQUENCE [LARGE SCALE GENOMIC DNA]</scope>
    <source>
        <strain evidence="1 2">ZYF650</strain>
    </source>
</reference>
<gene>
    <name evidence="1" type="ORF">FWJ25_10940</name>
</gene>
<sequence length="908" mass="96643">MRADVSSFFTLAFRSLTIVLLGATLVACKTEKAPDQPTILGVPPSTAYLGVEYYYNFGAYGGEGILDYSLTNAPSWLALEDTSNKARQGVIMRGVPGLTGGNRGEADLGKVSDINLVTTDGSMSGVQPFDVEVKYNPLALETDTYVEGAVSETEEGYREHCSLPNLETTGSHTFTINEYAADGSVTGSKEVTADTHPVLVKIILDQPSVTRVAVAFELTSPYNPDSCDGEVSAPHQRCDYSDANAGDAIIGQDLVALGSNSSQLLEQLDYLTYEQDDSGYYSKGVVTLEPGITECYIRLEVVNDSFPEPSESALITLTEVRSGLAGLGESNSGVKASVIIDDNEPFVLLQTAKGGERDALNVGTAGEYVARLEGERDQEYSAKLVHSDGSTARLGTEFVTETYENNSWIENDILSFPVEVDEVRFRIRVDAAGYSNPALDDRFILLTLDERYQAGRENFARAPDDSVLRVNLNELVTPLVLNATEDFVATDLVVAHSGRVFVAGYDSANNDQVQVRIFNQKGLLLQNIDVSDPAAVLSSPKPTLSTQTREVTSGATKVDRYELAVAYSTDAEITGTISNGGQDVLVHRYWYDSAANGGEYVPDWSIRTGTSGDDVVKAIAQAGDSGYVLVAGETTGTWPEEHSAGGDDSFLQRIDATLDGASYVPALAWSRQVGSSSDDSVAGLSSSSLTPTLFGSARGAVNGASVIGGVDAYFYSTSTASTDISVRQVGTSGDEAVTDGLYDETGLWLVGNSAAEYRVQTLEDGDDELTQSATNTSAGFLLNYGLSGDIDRAITLNDPADQADDVLASVIVFDGDLVVGGSSDGDFTGSAVISGQRQGIAARVSLNESGDSGSDEVFLNEWRDQLEDPDSSIESLGNYRDDEITVLARKGASWEVLVLSPEGVILTP</sequence>
<dbReference type="SUPFAM" id="SSF141072">
    <property type="entry name" value="CalX-like"/>
    <property type="match status" value="1"/>
</dbReference>
<accession>A0A5B0VJ21</accession>
<name>A0A5B0VJ21_9GAMM</name>
<dbReference type="InterPro" id="IPR038081">
    <property type="entry name" value="CalX-like_sf"/>
</dbReference>